<keyword evidence="5" id="KW-0547">Nucleotide-binding</keyword>
<dbReference type="EC" id="2.7.7.48" evidence="1"/>
<accession>A0A514D0B3</accession>
<dbReference type="GO" id="GO:0039694">
    <property type="term" value="P:viral RNA genome replication"/>
    <property type="evidence" value="ECO:0007669"/>
    <property type="project" value="InterPro"/>
</dbReference>
<dbReference type="PROSITE" id="PS50522">
    <property type="entry name" value="RDRP_PHAGE"/>
    <property type="match status" value="1"/>
</dbReference>
<proteinExistence type="predicted"/>
<reference evidence="11" key="1">
    <citation type="submission" date="2019-05" db="EMBL/GenBank/DDBJ databases">
        <title>Metatranscriptomic reconstruction reveals RNA viruses with the potential to shape carbon cycling in soil.</title>
        <authorList>
            <person name="Starr E.P."/>
            <person name="Nuccio E."/>
            <person name="Pett-Ridge J."/>
            <person name="Banfield J.F."/>
            <person name="Firestone M.K."/>
        </authorList>
    </citation>
    <scope>NUCLEOTIDE SEQUENCE</scope>
    <source>
        <strain evidence="11">H1_Rhizo_25_scaffold_886</strain>
    </source>
</reference>
<dbReference type="InterPro" id="IPR043502">
    <property type="entry name" value="DNA/RNA_pol_sf"/>
</dbReference>
<comment type="cofactor">
    <cofactor evidence="9">
        <name>Mg(2+)</name>
        <dbReference type="ChEBI" id="CHEBI:18420"/>
    </cofactor>
    <text evidence="9">Binds 2 Mg(2+) per subunit.</text>
</comment>
<evidence type="ECO:0000256" key="2">
    <source>
        <dbReference type="ARBA" id="ARBA00022484"/>
    </source>
</evidence>
<dbReference type="InterPro" id="IPR007096">
    <property type="entry name" value="RNA-dir_Rpol_cat_phage"/>
</dbReference>
<keyword evidence="6" id="KW-0693">Viral RNA replication</keyword>
<evidence type="ECO:0000256" key="4">
    <source>
        <dbReference type="ARBA" id="ARBA00022695"/>
    </source>
</evidence>
<evidence type="ECO:0000256" key="7">
    <source>
        <dbReference type="ARBA" id="ARBA00030248"/>
    </source>
</evidence>
<feature type="binding site" evidence="9">
    <location>
        <position position="315"/>
    </location>
    <ligand>
        <name>Mg(2+)</name>
        <dbReference type="ChEBI" id="CHEBI:18420"/>
        <label>2</label>
    </ligand>
</feature>
<keyword evidence="9" id="KW-0460">Magnesium</keyword>
<keyword evidence="3" id="KW-0808">Transferase</keyword>
<evidence type="ECO:0000256" key="9">
    <source>
        <dbReference type="PIRSR" id="PIRSR605093-1"/>
    </source>
</evidence>
<evidence type="ECO:0000256" key="8">
    <source>
        <dbReference type="ARBA" id="ARBA00048744"/>
    </source>
</evidence>
<dbReference type="GO" id="GO:0046872">
    <property type="term" value="F:metal ion binding"/>
    <property type="evidence" value="ECO:0007669"/>
    <property type="project" value="UniProtKB-KW"/>
</dbReference>
<evidence type="ECO:0000256" key="3">
    <source>
        <dbReference type="ARBA" id="ARBA00022679"/>
    </source>
</evidence>
<evidence type="ECO:0000256" key="1">
    <source>
        <dbReference type="ARBA" id="ARBA00012494"/>
    </source>
</evidence>
<evidence type="ECO:0000313" key="11">
    <source>
        <dbReference type="EMBL" id="QDH87049.1"/>
    </source>
</evidence>
<dbReference type="GO" id="GO:0000166">
    <property type="term" value="F:nucleotide binding"/>
    <property type="evidence" value="ECO:0007669"/>
    <property type="project" value="UniProtKB-KW"/>
</dbReference>
<feature type="domain" description="RdRp catalytic" evidence="10">
    <location>
        <begin position="300"/>
        <end position="444"/>
    </location>
</feature>
<gene>
    <name evidence="11" type="ORF">H1Rhizo25886_000003</name>
</gene>
<dbReference type="Pfam" id="PF03431">
    <property type="entry name" value="RNA_replicase_B"/>
    <property type="match status" value="1"/>
</dbReference>
<dbReference type="EMBL" id="MN033117">
    <property type="protein sequence ID" value="QDH87049.1"/>
    <property type="molecule type" value="Genomic_RNA"/>
</dbReference>
<feature type="binding site" evidence="9">
    <location>
        <position position="412"/>
    </location>
    <ligand>
        <name>Mg(2+)</name>
        <dbReference type="ChEBI" id="CHEBI:18420"/>
        <label>2</label>
    </ligand>
</feature>
<keyword evidence="9" id="KW-0479">Metal-binding</keyword>
<dbReference type="GO" id="GO:0003968">
    <property type="term" value="F:RNA-directed RNA polymerase activity"/>
    <property type="evidence" value="ECO:0007669"/>
    <property type="project" value="UniProtKB-KW"/>
</dbReference>
<organism evidence="11">
    <name type="scientific">Leviviridae sp</name>
    <dbReference type="NCBI Taxonomy" id="2027243"/>
    <lineage>
        <taxon>Viruses</taxon>
        <taxon>Riboviria</taxon>
        <taxon>Orthornavirae</taxon>
        <taxon>Lenarviricota</taxon>
        <taxon>Leviviricetes</taxon>
        <taxon>Norzivirales</taxon>
        <taxon>Fiersviridae</taxon>
    </lineage>
</organism>
<sequence length="601" mass="68292">MKSLMLLVEMVLQDLGTRCRTSTTQDLKRIQSRVEHEGISFLTICLPNFAKDLQKGLKQGFVDSSLFQGFSWKGGLPEFLRGFLNLVFDSDTGRLLVEPDVDAIYAVRQICLMFSKIELECTGKRTQEAIRGYYECDQEVKEYDRRRSSDDYLSFRRMSMLLFGNVLQRVNNDIDEWKIVPKHGPGATADRLRGNAKFDQAEWTTRLEAIFPAGEFLIPNWRYGSNLERVHFLEPGQERACKLTAVPKTLKTPRLIAIEPTCMQYVQQGISERLVEYLEKGPDTLFPWLVGFSDQGPNRQLAANGSLDGSLATLDLSEASDRVSNQLVLEMTARFPSLLEGIQACRSRKVEVPGFGVLRLAKFASMGSALCFPIEAMVFATLIFMGIEKELNRPLSLLDVHRLKGKVRVYGDDIIVPVEFVHSVVEVLENFGFRVNHDKSFWTGKFRESCGEDYFDGWNITVTKLRRMIPTRREHVSEIVSLSSFRNQMYYAGNWKTVKLVDGWLEDLIPYPALSPTSPGLGKWSRLGPEKAKRFHSTLHKPLVKAMVVSTDLPDSDVSGEGALLKWFLKRGELPFADRDHLERAGRPRTVGINPRWVTTD</sequence>
<feature type="binding site" evidence="9">
    <location>
        <position position="413"/>
    </location>
    <ligand>
        <name>Mg(2+)</name>
        <dbReference type="ChEBI" id="CHEBI:18420"/>
        <label>2</label>
    </ligand>
</feature>
<keyword evidence="2 11" id="KW-0696">RNA-directed RNA polymerase</keyword>
<protein>
    <recommendedName>
        <fullName evidence="1">RNA-directed RNA polymerase</fullName>
        <ecNumber evidence="1">2.7.7.48</ecNumber>
    </recommendedName>
    <alternativeName>
        <fullName evidence="7">RNA replicase beta chain</fullName>
    </alternativeName>
</protein>
<comment type="catalytic activity">
    <reaction evidence="8">
        <text>RNA(n) + a ribonucleoside 5'-triphosphate = RNA(n+1) + diphosphate</text>
        <dbReference type="Rhea" id="RHEA:21248"/>
        <dbReference type="Rhea" id="RHEA-COMP:14527"/>
        <dbReference type="Rhea" id="RHEA-COMP:17342"/>
        <dbReference type="ChEBI" id="CHEBI:33019"/>
        <dbReference type="ChEBI" id="CHEBI:61557"/>
        <dbReference type="ChEBI" id="CHEBI:140395"/>
        <dbReference type="EC" id="2.7.7.48"/>
    </reaction>
</comment>
<name>A0A514D0B3_9VIRU</name>
<evidence type="ECO:0000259" key="10">
    <source>
        <dbReference type="PROSITE" id="PS50522"/>
    </source>
</evidence>
<evidence type="ECO:0000256" key="5">
    <source>
        <dbReference type="ARBA" id="ARBA00022741"/>
    </source>
</evidence>
<evidence type="ECO:0000256" key="6">
    <source>
        <dbReference type="ARBA" id="ARBA00022953"/>
    </source>
</evidence>
<dbReference type="InterPro" id="IPR005093">
    <property type="entry name" value="RNArep_beta"/>
</dbReference>
<keyword evidence="4" id="KW-0548">Nucleotidyltransferase</keyword>
<dbReference type="SUPFAM" id="SSF56672">
    <property type="entry name" value="DNA/RNA polymerases"/>
    <property type="match status" value="1"/>
</dbReference>